<keyword evidence="2 19" id="KW-0723">Serine/threonine-protein kinase</keyword>
<keyword evidence="13 21" id="KW-0472">Membrane</keyword>
<evidence type="ECO:0000256" key="4">
    <source>
        <dbReference type="ARBA" id="ARBA00022553"/>
    </source>
</evidence>
<comment type="similarity">
    <text evidence="19">Belongs to the protein kinase superfamily. Ser/Thr protein kinase family.</text>
</comment>
<evidence type="ECO:0000259" key="23">
    <source>
        <dbReference type="PROSITE" id="PS50011"/>
    </source>
</evidence>
<keyword evidence="8 25" id="KW-0430">Lectin</keyword>
<feature type="signal peptide" evidence="22">
    <location>
        <begin position="1"/>
        <end position="23"/>
    </location>
</feature>
<feature type="chain" id="PRO_5022698128" description="Receptor-like serine/threonine-protein kinase" evidence="22">
    <location>
        <begin position="24"/>
        <end position="818"/>
    </location>
</feature>
<evidence type="ECO:0000256" key="8">
    <source>
        <dbReference type="ARBA" id="ARBA00022734"/>
    </source>
</evidence>
<keyword evidence="6 21" id="KW-0812">Transmembrane</keyword>
<dbReference type="GO" id="GO:0005524">
    <property type="term" value="F:ATP binding"/>
    <property type="evidence" value="ECO:0007669"/>
    <property type="project" value="UniProtKB-UniRule"/>
</dbReference>
<comment type="catalytic activity">
    <reaction evidence="17 19">
        <text>L-threonyl-[protein] + ATP = O-phospho-L-threonyl-[protein] + ADP + H(+)</text>
        <dbReference type="Rhea" id="RHEA:46608"/>
        <dbReference type="Rhea" id="RHEA-COMP:11060"/>
        <dbReference type="Rhea" id="RHEA-COMP:11605"/>
        <dbReference type="ChEBI" id="CHEBI:15378"/>
        <dbReference type="ChEBI" id="CHEBI:30013"/>
        <dbReference type="ChEBI" id="CHEBI:30616"/>
        <dbReference type="ChEBI" id="CHEBI:61977"/>
        <dbReference type="ChEBI" id="CHEBI:456216"/>
        <dbReference type="EC" id="2.7.11.1"/>
    </reaction>
</comment>
<evidence type="ECO:0000256" key="12">
    <source>
        <dbReference type="ARBA" id="ARBA00022989"/>
    </source>
</evidence>
<keyword evidence="15 25" id="KW-0675">Receptor</keyword>
<evidence type="ECO:0000256" key="22">
    <source>
        <dbReference type="SAM" id="SignalP"/>
    </source>
</evidence>
<dbReference type="PANTHER" id="PTHR47976:SF115">
    <property type="entry name" value="RECEPTOR-LIKE SERINE_THREONINE-PROTEIN KINASE"/>
    <property type="match status" value="1"/>
</dbReference>
<dbReference type="InterPro" id="IPR000719">
    <property type="entry name" value="Prot_kinase_dom"/>
</dbReference>
<evidence type="ECO:0000256" key="21">
    <source>
        <dbReference type="SAM" id="Phobius"/>
    </source>
</evidence>
<dbReference type="AlphaFoldDB" id="A0A5B7ANR9"/>
<dbReference type="Pfam" id="PF01453">
    <property type="entry name" value="B_lectin"/>
    <property type="match status" value="1"/>
</dbReference>
<keyword evidence="11 19" id="KW-0067">ATP-binding</keyword>
<keyword evidence="4" id="KW-0597">Phosphoprotein</keyword>
<dbReference type="InterPro" id="IPR011009">
    <property type="entry name" value="Kinase-like_dom_sf"/>
</dbReference>
<dbReference type="GO" id="GO:0016020">
    <property type="term" value="C:membrane"/>
    <property type="evidence" value="ECO:0007669"/>
    <property type="project" value="UniProtKB-SubCell"/>
</dbReference>
<dbReference type="SUPFAM" id="SSF51110">
    <property type="entry name" value="alpha-D-mannose-specific plant lectins"/>
    <property type="match status" value="1"/>
</dbReference>
<evidence type="ECO:0000256" key="14">
    <source>
        <dbReference type="ARBA" id="ARBA00023157"/>
    </source>
</evidence>
<dbReference type="FunFam" id="1.10.510.10:FF:000248">
    <property type="entry name" value="S-receptor-like kinase 5"/>
    <property type="match status" value="1"/>
</dbReference>
<dbReference type="GO" id="GO:0030246">
    <property type="term" value="F:carbohydrate binding"/>
    <property type="evidence" value="ECO:0007669"/>
    <property type="project" value="UniProtKB-KW"/>
</dbReference>
<dbReference type="PROSITE" id="PS00107">
    <property type="entry name" value="PROTEIN_KINASE_ATP"/>
    <property type="match status" value="1"/>
</dbReference>
<dbReference type="InterPro" id="IPR036426">
    <property type="entry name" value="Bulb-type_lectin_dom_sf"/>
</dbReference>
<dbReference type="SUPFAM" id="SSF56112">
    <property type="entry name" value="Protein kinase-like (PK-like)"/>
    <property type="match status" value="1"/>
</dbReference>
<keyword evidence="3" id="KW-0245">EGF-like domain</keyword>
<dbReference type="GO" id="GO:0106310">
    <property type="term" value="F:protein serine kinase activity"/>
    <property type="evidence" value="ECO:0007669"/>
    <property type="project" value="RHEA"/>
</dbReference>
<dbReference type="PROSITE" id="PS00108">
    <property type="entry name" value="PROTEIN_KINASE_ST"/>
    <property type="match status" value="1"/>
</dbReference>
<organism evidence="25">
    <name type="scientific">Davidia involucrata</name>
    <name type="common">Dove tree</name>
    <dbReference type="NCBI Taxonomy" id="16924"/>
    <lineage>
        <taxon>Eukaryota</taxon>
        <taxon>Viridiplantae</taxon>
        <taxon>Streptophyta</taxon>
        <taxon>Embryophyta</taxon>
        <taxon>Tracheophyta</taxon>
        <taxon>Spermatophyta</taxon>
        <taxon>Magnoliopsida</taxon>
        <taxon>eudicotyledons</taxon>
        <taxon>Gunneridae</taxon>
        <taxon>Pentapetalae</taxon>
        <taxon>asterids</taxon>
        <taxon>Cornales</taxon>
        <taxon>Nyssaceae</taxon>
        <taxon>Davidia</taxon>
    </lineage>
</organism>
<evidence type="ECO:0000256" key="19">
    <source>
        <dbReference type="PIRNR" id="PIRNR000641"/>
    </source>
</evidence>
<evidence type="ECO:0000256" key="6">
    <source>
        <dbReference type="ARBA" id="ARBA00022692"/>
    </source>
</evidence>
<evidence type="ECO:0000313" key="25">
    <source>
        <dbReference type="EMBL" id="MPA57755.1"/>
    </source>
</evidence>
<feature type="domain" description="Bulb-type lectin" evidence="24">
    <location>
        <begin position="35"/>
        <end position="151"/>
    </location>
</feature>
<dbReference type="PIRSF" id="PIRSF000641">
    <property type="entry name" value="SRK"/>
    <property type="match status" value="1"/>
</dbReference>
<dbReference type="InterPro" id="IPR001480">
    <property type="entry name" value="Bulb-type_lectin_dom"/>
</dbReference>
<feature type="transmembrane region" description="Helical" evidence="21">
    <location>
        <begin position="429"/>
        <end position="449"/>
    </location>
</feature>
<accession>A0A5B7ANR9</accession>
<dbReference type="CDD" id="cd14066">
    <property type="entry name" value="STKc_IRAK"/>
    <property type="match status" value="1"/>
</dbReference>
<dbReference type="Gene3D" id="3.30.200.20">
    <property type="entry name" value="Phosphorylase Kinase, domain 1"/>
    <property type="match status" value="1"/>
</dbReference>
<dbReference type="EMBL" id="GHES01027196">
    <property type="protein sequence ID" value="MPA57755.1"/>
    <property type="molecule type" value="Transcribed_RNA"/>
</dbReference>
<evidence type="ECO:0000256" key="17">
    <source>
        <dbReference type="ARBA" id="ARBA00047899"/>
    </source>
</evidence>
<evidence type="ECO:0000256" key="1">
    <source>
        <dbReference type="ARBA" id="ARBA00004479"/>
    </source>
</evidence>
<sequence length="818" mass="91423">MGCFHYIGSLCFCLLLGFELCSASTQYIGQIDPGFEGSQKNWVNYSGMFLLSKNSVFALGFYTSLDETLFLLVVIHLGSTKVVWTANRQLRVRDTDKFMFDKNGNVFLENATSVVWSTNTSGKGVTAMELQDTGNLVVLGHNRSILWQSFSYPTDTLLPGQEFIEGMKLKSFPYHNNLFHYVEIKSGDLIMYAGYQTPQLYWSMANDSRKKTINKVNGKISSASLVANSWNFYDQNKILVWQFNFTEHNDPNATWAAILGADGPISFYNLRSGMSPVAEPIKIPQNFCSLPEPCYPYNVCSFDNRCQCPTALSSLPNCKPQVNFNCNSSKSSIELLHIGEKLDYFALEFVTPLLKTSLNGCTEACRSNCSCIVLFFDQSSGSCFLFDQMGSLRRAGLGSTGLGSNGFVSYIKVFSDPEGEKTRKGWKHVLVIVIIAVATVLVIVGLLYLGSRFRRTKKNLMGSPQDSSEEDSFFDSVSGMPVRFSYNDLRDATKNFSVKLGQGGFGSVYEGVLPDGTRVAVKKLEGIGQGKKEFRAEVSIIGSVHHIHLVKLKGFCAEGSHRLLVYEYMGKRSLDRWIFRNNREGHVLDWETRFNIVLGTAKGLAYLHEECDVKIVHCDIKPENVLLDDNFLAKVSDFGLAKLMAREESQVYTAVRGTRGYLAPEWITNYAISEKSDVYSFGMVLLEIIGGRKNFNPRESSEKAHFPSYAFKMMEEGKLKDTLDSELKIDENDESAINAIKVALWCIQDDMYLRPPMTKVVQMLEGLCVVPEPPTSSQMSSRLYSGLFKSSSEECTSSGITNYNSDALLSDVRLSGPR</sequence>
<comment type="subcellular location">
    <subcellularLocation>
        <location evidence="1">Membrane</location>
        <topology evidence="1">Single-pass type I membrane protein</topology>
    </subcellularLocation>
</comment>
<feature type="binding site" evidence="20">
    <location>
        <position position="523"/>
    </location>
    <ligand>
        <name>ATP</name>
        <dbReference type="ChEBI" id="CHEBI:30616"/>
    </ligand>
</feature>
<dbReference type="InterPro" id="IPR017441">
    <property type="entry name" value="Protein_kinase_ATP_BS"/>
</dbReference>
<keyword evidence="5 19" id="KW-0808">Transferase</keyword>
<dbReference type="FunFam" id="3.30.200.20:FF:000178">
    <property type="entry name" value="serine/threonine-protein kinase PBS1-like"/>
    <property type="match status" value="1"/>
</dbReference>
<keyword evidence="7 22" id="KW-0732">Signal</keyword>
<evidence type="ECO:0000256" key="16">
    <source>
        <dbReference type="ARBA" id="ARBA00023180"/>
    </source>
</evidence>
<keyword evidence="16" id="KW-0325">Glycoprotein</keyword>
<name>A0A5B7ANR9_DAVIN</name>
<proteinExistence type="inferred from homology"/>
<keyword evidence="14" id="KW-1015">Disulfide bond</keyword>
<dbReference type="SMART" id="SM00220">
    <property type="entry name" value="S_TKc"/>
    <property type="match status" value="1"/>
</dbReference>
<dbReference type="PROSITE" id="PS50011">
    <property type="entry name" value="PROTEIN_KINASE_DOM"/>
    <property type="match status" value="1"/>
</dbReference>
<gene>
    <name evidence="25" type="ORF">Din_027196</name>
</gene>
<evidence type="ECO:0000256" key="11">
    <source>
        <dbReference type="ARBA" id="ARBA00022840"/>
    </source>
</evidence>
<dbReference type="Pfam" id="PF00069">
    <property type="entry name" value="Pkinase"/>
    <property type="match status" value="1"/>
</dbReference>
<keyword evidence="10 19" id="KW-0418">Kinase</keyword>
<dbReference type="PROSITE" id="PS50927">
    <property type="entry name" value="BULB_LECTIN"/>
    <property type="match status" value="1"/>
</dbReference>
<evidence type="ECO:0000256" key="2">
    <source>
        <dbReference type="ARBA" id="ARBA00022527"/>
    </source>
</evidence>
<dbReference type="Gene3D" id="2.90.10.10">
    <property type="entry name" value="Bulb-type lectin domain"/>
    <property type="match status" value="1"/>
</dbReference>
<evidence type="ECO:0000259" key="24">
    <source>
        <dbReference type="PROSITE" id="PS50927"/>
    </source>
</evidence>
<dbReference type="Gene3D" id="1.10.510.10">
    <property type="entry name" value="Transferase(Phosphotransferase) domain 1"/>
    <property type="match status" value="1"/>
</dbReference>
<feature type="domain" description="Protein kinase" evidence="23">
    <location>
        <begin position="494"/>
        <end position="753"/>
    </location>
</feature>
<dbReference type="PANTHER" id="PTHR47976">
    <property type="entry name" value="G-TYPE LECTIN S-RECEPTOR-LIKE SERINE/THREONINE-PROTEIN KINASE SD2-5"/>
    <property type="match status" value="1"/>
</dbReference>
<evidence type="ECO:0000256" key="20">
    <source>
        <dbReference type="PROSITE-ProRule" id="PRU10141"/>
    </source>
</evidence>
<evidence type="ECO:0000256" key="15">
    <source>
        <dbReference type="ARBA" id="ARBA00023170"/>
    </source>
</evidence>
<dbReference type="EC" id="2.7.11.1" evidence="19"/>
<keyword evidence="9 19" id="KW-0547">Nucleotide-binding</keyword>
<reference evidence="25" key="1">
    <citation type="submission" date="2019-08" db="EMBL/GenBank/DDBJ databases">
        <title>Reference gene set and small RNA set construction with multiple tissues from Davidia involucrata Baill.</title>
        <authorList>
            <person name="Yang H."/>
            <person name="Zhou C."/>
            <person name="Li G."/>
            <person name="Wang J."/>
            <person name="Gao P."/>
            <person name="Wang M."/>
            <person name="Wang R."/>
            <person name="Zhao Y."/>
        </authorList>
    </citation>
    <scope>NUCLEOTIDE SEQUENCE</scope>
    <source>
        <tissue evidence="25">Mixed with DoveR01_LX</tissue>
    </source>
</reference>
<comment type="catalytic activity">
    <reaction evidence="18 19">
        <text>L-seryl-[protein] + ATP = O-phospho-L-seryl-[protein] + ADP + H(+)</text>
        <dbReference type="Rhea" id="RHEA:17989"/>
        <dbReference type="Rhea" id="RHEA-COMP:9863"/>
        <dbReference type="Rhea" id="RHEA-COMP:11604"/>
        <dbReference type="ChEBI" id="CHEBI:15378"/>
        <dbReference type="ChEBI" id="CHEBI:29999"/>
        <dbReference type="ChEBI" id="CHEBI:30616"/>
        <dbReference type="ChEBI" id="CHEBI:83421"/>
        <dbReference type="ChEBI" id="CHEBI:456216"/>
        <dbReference type="EC" id="2.7.11.1"/>
    </reaction>
</comment>
<dbReference type="SMART" id="SM00108">
    <property type="entry name" value="B_lectin"/>
    <property type="match status" value="1"/>
</dbReference>
<protein>
    <recommendedName>
        <fullName evidence="19">Receptor-like serine/threonine-protein kinase</fullName>
        <ecNumber evidence="19">2.7.11.1</ecNumber>
    </recommendedName>
</protein>
<evidence type="ECO:0000256" key="10">
    <source>
        <dbReference type="ARBA" id="ARBA00022777"/>
    </source>
</evidence>
<evidence type="ECO:0000256" key="7">
    <source>
        <dbReference type="ARBA" id="ARBA00022729"/>
    </source>
</evidence>
<dbReference type="CDD" id="cd00028">
    <property type="entry name" value="B_lectin"/>
    <property type="match status" value="1"/>
</dbReference>
<dbReference type="GO" id="GO:0004674">
    <property type="term" value="F:protein serine/threonine kinase activity"/>
    <property type="evidence" value="ECO:0007669"/>
    <property type="project" value="UniProtKB-KW"/>
</dbReference>
<evidence type="ECO:0000256" key="3">
    <source>
        <dbReference type="ARBA" id="ARBA00022536"/>
    </source>
</evidence>
<dbReference type="InterPro" id="IPR024171">
    <property type="entry name" value="SRK-like_kinase"/>
</dbReference>
<keyword evidence="12 21" id="KW-1133">Transmembrane helix</keyword>
<evidence type="ECO:0000256" key="9">
    <source>
        <dbReference type="ARBA" id="ARBA00022741"/>
    </source>
</evidence>
<dbReference type="InterPro" id="IPR008271">
    <property type="entry name" value="Ser/Thr_kinase_AS"/>
</dbReference>
<evidence type="ECO:0000256" key="13">
    <source>
        <dbReference type="ARBA" id="ARBA00023136"/>
    </source>
</evidence>
<evidence type="ECO:0000256" key="18">
    <source>
        <dbReference type="ARBA" id="ARBA00048679"/>
    </source>
</evidence>
<dbReference type="InterPro" id="IPR051343">
    <property type="entry name" value="G-type_lectin_kinases/EP1-like"/>
</dbReference>
<evidence type="ECO:0000256" key="5">
    <source>
        <dbReference type="ARBA" id="ARBA00022679"/>
    </source>
</evidence>